<feature type="region of interest" description="Disordered" evidence="12">
    <location>
        <begin position="854"/>
        <end position="883"/>
    </location>
</feature>
<evidence type="ECO:0000256" key="1">
    <source>
        <dbReference type="ARBA" id="ARBA00004141"/>
    </source>
</evidence>
<feature type="region of interest" description="Disordered" evidence="12">
    <location>
        <begin position="665"/>
        <end position="732"/>
    </location>
</feature>
<feature type="transmembrane region" description="Helical" evidence="13">
    <location>
        <begin position="338"/>
        <end position="359"/>
    </location>
</feature>
<evidence type="ECO:0000256" key="3">
    <source>
        <dbReference type="ARBA" id="ARBA00022538"/>
    </source>
</evidence>
<keyword evidence="4 13" id="KW-0812">Transmembrane</keyword>
<dbReference type="InterPro" id="IPR000595">
    <property type="entry name" value="cNMP-bd_dom"/>
</dbReference>
<dbReference type="InterPro" id="IPR014710">
    <property type="entry name" value="RmlC-like_jellyroll"/>
</dbReference>
<dbReference type="SUPFAM" id="SSF81324">
    <property type="entry name" value="Voltage-gated potassium channels"/>
    <property type="match status" value="1"/>
</dbReference>
<dbReference type="AlphaFoldDB" id="A0A067CTY3"/>
<keyword evidence="10 13" id="KW-0472">Membrane</keyword>
<dbReference type="PANTHER" id="PTHR10217:SF435">
    <property type="entry name" value="POTASSIUM VOLTAGE-GATED CHANNEL PROTEIN EAG"/>
    <property type="match status" value="1"/>
</dbReference>
<evidence type="ECO:0000256" key="2">
    <source>
        <dbReference type="ARBA" id="ARBA00022448"/>
    </source>
</evidence>
<evidence type="ECO:0000256" key="12">
    <source>
        <dbReference type="SAM" id="MobiDB-lite"/>
    </source>
</evidence>
<dbReference type="Pfam" id="PF00027">
    <property type="entry name" value="cNMP_binding"/>
    <property type="match status" value="1"/>
</dbReference>
<name>A0A067CTY3_SAPPC</name>
<dbReference type="GeneID" id="24141126"/>
<evidence type="ECO:0000256" key="5">
    <source>
        <dbReference type="ARBA" id="ARBA00022826"/>
    </source>
</evidence>
<dbReference type="Proteomes" id="UP000030745">
    <property type="component" value="Unassembled WGS sequence"/>
</dbReference>
<dbReference type="PRINTS" id="PR01463">
    <property type="entry name" value="EAGCHANLFMLY"/>
</dbReference>
<evidence type="ECO:0000256" key="11">
    <source>
        <dbReference type="ARBA" id="ARBA00023303"/>
    </source>
</evidence>
<reference evidence="15 16" key="1">
    <citation type="journal article" date="2013" name="PLoS Genet.">
        <title>Distinctive expansion of potential virulence genes in the genome of the oomycete fish pathogen Saprolegnia parasitica.</title>
        <authorList>
            <person name="Jiang R.H."/>
            <person name="de Bruijn I."/>
            <person name="Haas B.J."/>
            <person name="Belmonte R."/>
            <person name="Lobach L."/>
            <person name="Christie J."/>
            <person name="van den Ackerveken G."/>
            <person name="Bottin A."/>
            <person name="Bulone V."/>
            <person name="Diaz-Moreno S.M."/>
            <person name="Dumas B."/>
            <person name="Fan L."/>
            <person name="Gaulin E."/>
            <person name="Govers F."/>
            <person name="Grenville-Briggs L.J."/>
            <person name="Horner N.R."/>
            <person name="Levin J.Z."/>
            <person name="Mammella M."/>
            <person name="Meijer H.J."/>
            <person name="Morris P."/>
            <person name="Nusbaum C."/>
            <person name="Oome S."/>
            <person name="Phillips A.J."/>
            <person name="van Rooyen D."/>
            <person name="Rzeszutek E."/>
            <person name="Saraiva M."/>
            <person name="Secombes C.J."/>
            <person name="Seidl M.F."/>
            <person name="Snel B."/>
            <person name="Stassen J.H."/>
            <person name="Sykes S."/>
            <person name="Tripathy S."/>
            <person name="van den Berg H."/>
            <person name="Vega-Arreguin J.C."/>
            <person name="Wawra S."/>
            <person name="Young S.K."/>
            <person name="Zeng Q."/>
            <person name="Dieguez-Uribeondo J."/>
            <person name="Russ C."/>
            <person name="Tyler B.M."/>
            <person name="van West P."/>
        </authorList>
    </citation>
    <scope>NUCLEOTIDE SEQUENCE [LARGE SCALE GENOMIC DNA]</scope>
    <source>
        <strain evidence="15 16">CBS 223.65</strain>
    </source>
</reference>
<feature type="compositionally biased region" description="Basic and acidic residues" evidence="12">
    <location>
        <begin position="17"/>
        <end position="37"/>
    </location>
</feature>
<evidence type="ECO:0000313" key="16">
    <source>
        <dbReference type="Proteomes" id="UP000030745"/>
    </source>
</evidence>
<dbReference type="InterPro" id="IPR050818">
    <property type="entry name" value="KCNH_animal-type"/>
</dbReference>
<feature type="domain" description="Cyclic nucleotide-binding" evidence="14">
    <location>
        <begin position="514"/>
        <end position="634"/>
    </location>
</feature>
<organism evidence="15 16">
    <name type="scientific">Saprolegnia parasitica (strain CBS 223.65)</name>
    <dbReference type="NCBI Taxonomy" id="695850"/>
    <lineage>
        <taxon>Eukaryota</taxon>
        <taxon>Sar</taxon>
        <taxon>Stramenopiles</taxon>
        <taxon>Oomycota</taxon>
        <taxon>Saprolegniomycetes</taxon>
        <taxon>Saprolegniales</taxon>
        <taxon>Saprolegniaceae</taxon>
        <taxon>Saprolegnia</taxon>
    </lineage>
</organism>
<dbReference type="RefSeq" id="XP_012199365.1">
    <property type="nucleotide sequence ID" value="XM_012343975.1"/>
</dbReference>
<feature type="compositionally biased region" description="Low complexity" evidence="12">
    <location>
        <begin position="1"/>
        <end position="12"/>
    </location>
</feature>
<gene>
    <name evidence="15" type="ORF">SPRG_19857</name>
</gene>
<dbReference type="OrthoDB" id="421226at2759"/>
<dbReference type="GO" id="GO:0005886">
    <property type="term" value="C:plasma membrane"/>
    <property type="evidence" value="ECO:0007669"/>
    <property type="project" value="TreeGrafter"/>
</dbReference>
<protein>
    <recommendedName>
        <fullName evidence="14">Cyclic nucleotide-binding domain-containing protein</fullName>
    </recommendedName>
</protein>
<evidence type="ECO:0000256" key="10">
    <source>
        <dbReference type="ARBA" id="ARBA00023136"/>
    </source>
</evidence>
<dbReference type="CDD" id="cd00038">
    <property type="entry name" value="CAP_ED"/>
    <property type="match status" value="1"/>
</dbReference>
<dbReference type="SUPFAM" id="SSF51206">
    <property type="entry name" value="cAMP-binding domain-like"/>
    <property type="match status" value="1"/>
</dbReference>
<sequence length="965" mass="108438">MMRRGSSNSPRRSPSRGKHESPSRHEGPTKGRHDEVSFRQATTTISSRRPPPPRMLSRANLRLPLSDQLAGTMRSFEKGRMPTGMRSDKAIKLLGADKPTGSMEMHRKRPKRRSHTPAYDKRFRDTQILEGASKFEGHENEWENYLLGSFIGVANEVMALRKKRKEQLAKYVVLPDSSFRKVWDAVLIVSLLYVAIFLPLQLSFLSDLMTYEDLSNWAPFFAVDRLTDAIFLTDIAINFRTPHTTPKGDLEFDARTRAHEYLTTWFPIDLISIVPFDYFATFLPSGGGNSNLLKLPRLLRMFRLTKILKIVVASRIFKRYEMRISIKYGWIRLIKFAAGILLLTHWMACFVYLVAIMTAPQATWLSTASLNGGLTSEHYLGDAYIAAVYWAAMTITTIGYGDIYPANTTERALFVIMMFLGACVYAYVVGTMCQLVEGLNVNTLEFQRRMDEVNDFLDVNNIPQNLRIRIRKYLLYKRDAKIGDIAEVLHSMSPAIRDEVALFKFQHILSSVHQFRGAPPDFLAAIALRLQMMVYPPNEMIMVFGRIGTSMYIINRGRCQVERMASDGRIVVVNVLHEGAYFGERGLLFSAKRRASVRALCFVEVSCLTRSALEDVTNNFPSVRRIIRKSMVRDVVARSLATGELVALGQDPGFLQRHNQLREQLAQRHNKSTTHDTSAPPPSASSTTETPAPSPDPKNDQVPPTVGEEARSSRPVRRHRGSLPSTISDTRVSVLPLEMPSGQGHVEDEKADEFSMPTVARLLKRRTQSVRSNLAKVSPILPKQARKNASKKHTQTIMVSVKPTQVTAATRLRVLEPPAHLHVVEPSPILDDGPRSLSSLRKLSTCVIHSSVESLRSNADSSQSAAEDEDANDGDDSFDEVNDGFCDMDDTEMDDEDEHVPRWASQLLEVVANQQRMLKAMAATLASVQRTSNATHRAMRSSSTQLDALDERTCTRCTAPSKLPQ</sequence>
<keyword evidence="8 13" id="KW-1133">Transmembrane helix</keyword>
<dbReference type="PROSITE" id="PS50042">
    <property type="entry name" value="CNMP_BINDING_3"/>
    <property type="match status" value="1"/>
</dbReference>
<evidence type="ECO:0000256" key="8">
    <source>
        <dbReference type="ARBA" id="ARBA00022989"/>
    </source>
</evidence>
<dbReference type="EMBL" id="KK583203">
    <property type="protein sequence ID" value="KDO30011.1"/>
    <property type="molecule type" value="Genomic_DNA"/>
</dbReference>
<evidence type="ECO:0000313" key="15">
    <source>
        <dbReference type="EMBL" id="KDO30011.1"/>
    </source>
</evidence>
<keyword evidence="9" id="KW-0406">Ion transport</keyword>
<dbReference type="InterPro" id="IPR005821">
    <property type="entry name" value="Ion_trans_dom"/>
</dbReference>
<accession>A0A067CTY3</accession>
<comment type="subcellular location">
    <subcellularLocation>
        <location evidence="1">Membrane</location>
        <topology evidence="1">Multi-pass membrane protein</topology>
    </subcellularLocation>
</comment>
<keyword evidence="2" id="KW-0813">Transport</keyword>
<feature type="region of interest" description="Disordered" evidence="12">
    <location>
        <begin position="1"/>
        <end position="65"/>
    </location>
</feature>
<dbReference type="InterPro" id="IPR003938">
    <property type="entry name" value="K_chnl_volt-dep_EAG/ELK/ERG"/>
</dbReference>
<dbReference type="KEGG" id="spar:SPRG_19857"/>
<evidence type="ECO:0000256" key="4">
    <source>
        <dbReference type="ARBA" id="ARBA00022692"/>
    </source>
</evidence>
<feature type="transmembrane region" description="Helical" evidence="13">
    <location>
        <begin position="185"/>
        <end position="205"/>
    </location>
</feature>
<keyword evidence="16" id="KW-1185">Reference proteome</keyword>
<evidence type="ECO:0000256" key="6">
    <source>
        <dbReference type="ARBA" id="ARBA00022882"/>
    </source>
</evidence>
<keyword evidence="11" id="KW-0407">Ion channel</keyword>
<dbReference type="Gene3D" id="2.60.120.10">
    <property type="entry name" value="Jelly Rolls"/>
    <property type="match status" value="1"/>
</dbReference>
<keyword evidence="3" id="KW-0633">Potassium transport</keyword>
<feature type="compositionally biased region" description="Polar residues" evidence="12">
    <location>
        <begin position="854"/>
        <end position="864"/>
    </location>
</feature>
<dbReference type="GO" id="GO:0005249">
    <property type="term" value="F:voltage-gated potassium channel activity"/>
    <property type="evidence" value="ECO:0007669"/>
    <property type="project" value="InterPro"/>
</dbReference>
<feature type="compositionally biased region" description="Acidic residues" evidence="12">
    <location>
        <begin position="866"/>
        <end position="883"/>
    </location>
</feature>
<dbReference type="GO" id="GO:0034702">
    <property type="term" value="C:monoatomic ion channel complex"/>
    <property type="evidence" value="ECO:0007669"/>
    <property type="project" value="UniProtKB-KW"/>
</dbReference>
<keyword evidence="6" id="KW-0851">Voltage-gated channel</keyword>
<keyword evidence="5" id="KW-0631">Potassium channel</keyword>
<dbReference type="VEuPathDB" id="FungiDB:SPRG_19857"/>
<evidence type="ECO:0000256" key="9">
    <source>
        <dbReference type="ARBA" id="ARBA00023065"/>
    </source>
</evidence>
<feature type="transmembrane region" description="Helical" evidence="13">
    <location>
        <begin position="412"/>
        <end position="430"/>
    </location>
</feature>
<dbReference type="Gene3D" id="1.10.287.630">
    <property type="entry name" value="Helix hairpin bin"/>
    <property type="match status" value="1"/>
</dbReference>
<dbReference type="InterPro" id="IPR018490">
    <property type="entry name" value="cNMP-bd_dom_sf"/>
</dbReference>
<dbReference type="GO" id="GO:0042391">
    <property type="term" value="P:regulation of membrane potential"/>
    <property type="evidence" value="ECO:0007669"/>
    <property type="project" value="TreeGrafter"/>
</dbReference>
<evidence type="ECO:0000256" key="13">
    <source>
        <dbReference type="SAM" id="Phobius"/>
    </source>
</evidence>
<feature type="transmembrane region" description="Helical" evidence="13">
    <location>
        <begin position="379"/>
        <end position="400"/>
    </location>
</feature>
<keyword evidence="7" id="KW-0630">Potassium</keyword>
<dbReference type="OMA" id="HENEWEN"/>
<dbReference type="PANTHER" id="PTHR10217">
    <property type="entry name" value="VOLTAGE AND LIGAND GATED POTASSIUM CHANNEL"/>
    <property type="match status" value="1"/>
</dbReference>
<proteinExistence type="predicted"/>
<evidence type="ECO:0000259" key="14">
    <source>
        <dbReference type="PROSITE" id="PS50042"/>
    </source>
</evidence>
<dbReference type="Gene3D" id="1.10.287.70">
    <property type="match status" value="1"/>
</dbReference>
<dbReference type="FunFam" id="1.10.287.70:FF:000123">
    <property type="entry name" value="Potassium channel KAT3"/>
    <property type="match status" value="1"/>
</dbReference>
<evidence type="ECO:0000256" key="7">
    <source>
        <dbReference type="ARBA" id="ARBA00022958"/>
    </source>
</evidence>
<dbReference type="Pfam" id="PF00520">
    <property type="entry name" value="Ion_trans"/>
    <property type="match status" value="1"/>
</dbReference>
<dbReference type="SMART" id="SM00100">
    <property type="entry name" value="cNMP"/>
    <property type="match status" value="1"/>
</dbReference>